<keyword evidence="3" id="KW-1185">Reference proteome</keyword>
<dbReference type="EMBL" id="JACCEW010000007">
    <property type="protein sequence ID" value="NYT38747.1"/>
    <property type="molecule type" value="Genomic_DNA"/>
</dbReference>
<name>A0A853FFT4_9BURK</name>
<evidence type="ECO:0000313" key="2">
    <source>
        <dbReference type="EMBL" id="NYT38747.1"/>
    </source>
</evidence>
<reference evidence="2 3" key="1">
    <citation type="submission" date="2020-07" db="EMBL/GenBank/DDBJ databases">
        <title>Taxonomic revisions and descriptions of new bacterial species based on genomic comparisons in the high-G+C-content subgroup of the family Alcaligenaceae.</title>
        <authorList>
            <person name="Szabo A."/>
            <person name="Felfoldi T."/>
        </authorList>
    </citation>
    <scope>NUCLEOTIDE SEQUENCE [LARGE SCALE GENOMIC DNA]</scope>
    <source>
        <strain evidence="2 3">DSM 25264</strain>
    </source>
</reference>
<gene>
    <name evidence="2" type="ORF">H0A68_17860</name>
</gene>
<sequence>MNVHTRCGPPSGGPPAEDDPLAGIASSAFRHIFYRALCLAPQMAECQQLQMAKAYKCSHQPEISHKEL</sequence>
<dbReference type="RefSeq" id="WP_129971287.1">
    <property type="nucleotide sequence ID" value="NZ_JACCEW010000007.1"/>
</dbReference>
<feature type="region of interest" description="Disordered" evidence="1">
    <location>
        <begin position="1"/>
        <end position="21"/>
    </location>
</feature>
<dbReference type="Proteomes" id="UP000580517">
    <property type="component" value="Unassembled WGS sequence"/>
</dbReference>
<dbReference type="AlphaFoldDB" id="A0A853FFT4"/>
<evidence type="ECO:0000256" key="1">
    <source>
        <dbReference type="SAM" id="MobiDB-lite"/>
    </source>
</evidence>
<comment type="caution">
    <text evidence="2">The sequence shown here is derived from an EMBL/GenBank/DDBJ whole genome shotgun (WGS) entry which is preliminary data.</text>
</comment>
<protein>
    <submittedName>
        <fullName evidence="2">Uncharacterized protein</fullName>
    </submittedName>
</protein>
<accession>A0A853FFT4</accession>
<proteinExistence type="predicted"/>
<organism evidence="2 3">
    <name type="scientific">Allopusillimonas soli</name>
    <dbReference type="NCBI Taxonomy" id="659016"/>
    <lineage>
        <taxon>Bacteria</taxon>
        <taxon>Pseudomonadati</taxon>
        <taxon>Pseudomonadota</taxon>
        <taxon>Betaproteobacteria</taxon>
        <taxon>Burkholderiales</taxon>
        <taxon>Alcaligenaceae</taxon>
        <taxon>Allopusillimonas</taxon>
    </lineage>
</organism>
<evidence type="ECO:0000313" key="3">
    <source>
        <dbReference type="Proteomes" id="UP000580517"/>
    </source>
</evidence>